<name>A0A9W4QYI8_9GAMM</name>
<evidence type="ECO:0008006" key="6">
    <source>
        <dbReference type="Google" id="ProtNLM"/>
    </source>
</evidence>
<sequence>MIIYGTLALLLIISTYVLLRYKIKKRAWRQVQVEGITRVKQHTVGSLEVLAQSSILIEFTYQGEKHCCQTAFRPSLYESFLAKKATFIYIDPHNPEQCLHNAQTKWRYIKLWLFLTFLVLGCVFIRYW</sequence>
<comment type="caution">
    <text evidence="3">The sequence shown here is derived from an EMBL/GenBank/DDBJ whole genome shotgun (WGS) entry which is preliminary data.</text>
</comment>
<dbReference type="AlphaFoldDB" id="A0A9W4QYI8"/>
<keyword evidence="1" id="KW-0812">Transmembrane</keyword>
<evidence type="ECO:0000313" key="5">
    <source>
        <dbReference type="Proteomes" id="UP001152485"/>
    </source>
</evidence>
<gene>
    <name evidence="3" type="ORF">PSECIP111854_02185</name>
    <name evidence="2" type="ORF">PSECIP111951_01851</name>
</gene>
<feature type="transmembrane region" description="Helical" evidence="1">
    <location>
        <begin position="6"/>
        <end position="23"/>
    </location>
</feature>
<dbReference type="EMBL" id="CAMAPD010000007">
    <property type="protein sequence ID" value="CAH9058313.1"/>
    <property type="molecule type" value="Genomic_DNA"/>
</dbReference>
<dbReference type="EMBL" id="CAMAPC010000007">
    <property type="protein sequence ID" value="CAH9058356.1"/>
    <property type="molecule type" value="Genomic_DNA"/>
</dbReference>
<proteinExistence type="predicted"/>
<evidence type="ECO:0000313" key="4">
    <source>
        <dbReference type="Proteomes" id="UP001152467"/>
    </source>
</evidence>
<evidence type="ECO:0000313" key="2">
    <source>
        <dbReference type="EMBL" id="CAH9058313.1"/>
    </source>
</evidence>
<feature type="transmembrane region" description="Helical" evidence="1">
    <location>
        <begin position="109"/>
        <end position="127"/>
    </location>
</feature>
<keyword evidence="1" id="KW-1133">Transmembrane helix</keyword>
<evidence type="ECO:0000256" key="1">
    <source>
        <dbReference type="SAM" id="Phobius"/>
    </source>
</evidence>
<reference evidence="3 5" key="1">
    <citation type="submission" date="2022-07" db="EMBL/GenBank/DDBJ databases">
        <authorList>
            <person name="Criscuolo A."/>
        </authorList>
    </citation>
    <scope>NUCLEOTIDE SEQUENCE</scope>
    <source>
        <strain evidence="5">CIP 111951</strain>
        <strain evidence="3">CIP111854</strain>
        <strain evidence="2">CIP111951</strain>
    </source>
</reference>
<dbReference type="Proteomes" id="UP001152485">
    <property type="component" value="Unassembled WGS sequence"/>
</dbReference>
<evidence type="ECO:0000313" key="3">
    <source>
        <dbReference type="EMBL" id="CAH9058356.1"/>
    </source>
</evidence>
<dbReference type="Proteomes" id="UP001152467">
    <property type="component" value="Unassembled WGS sequence"/>
</dbReference>
<keyword evidence="4" id="KW-1185">Reference proteome</keyword>
<keyword evidence="1" id="KW-0472">Membrane</keyword>
<organism evidence="3 4">
    <name type="scientific">Pseudoalteromonas holothuriae</name>
    <dbReference type="NCBI Taxonomy" id="2963714"/>
    <lineage>
        <taxon>Bacteria</taxon>
        <taxon>Pseudomonadati</taxon>
        <taxon>Pseudomonadota</taxon>
        <taxon>Gammaproteobacteria</taxon>
        <taxon>Alteromonadales</taxon>
        <taxon>Pseudoalteromonadaceae</taxon>
        <taxon>Pseudoalteromonas</taxon>
    </lineage>
</organism>
<accession>A0A9W4QYI8</accession>
<protein>
    <recommendedName>
        <fullName evidence="6">DUF3592 domain-containing protein</fullName>
    </recommendedName>
</protein>